<dbReference type="EMBL" id="JAMXIB010000001">
    <property type="protein sequence ID" value="MCO5723697.1"/>
    <property type="molecule type" value="Genomic_DNA"/>
</dbReference>
<evidence type="ECO:0000313" key="2">
    <source>
        <dbReference type="Proteomes" id="UP001206312"/>
    </source>
</evidence>
<keyword evidence="2" id="KW-1185">Reference proteome</keyword>
<dbReference type="InterPro" id="IPR036249">
    <property type="entry name" value="Thioredoxin-like_sf"/>
</dbReference>
<dbReference type="SUPFAM" id="SSF52833">
    <property type="entry name" value="Thioredoxin-like"/>
    <property type="match status" value="1"/>
</dbReference>
<name>A0ABT1AVR0_9FLAO</name>
<accession>A0ABT1AVR0</accession>
<gene>
    <name evidence="1" type="ORF">NG653_02430</name>
</gene>
<organism evidence="1 2">
    <name type="scientific">Robiginitalea marina</name>
    <dbReference type="NCBI Taxonomy" id="2954105"/>
    <lineage>
        <taxon>Bacteria</taxon>
        <taxon>Pseudomonadati</taxon>
        <taxon>Bacteroidota</taxon>
        <taxon>Flavobacteriia</taxon>
        <taxon>Flavobacteriales</taxon>
        <taxon>Flavobacteriaceae</taxon>
        <taxon>Robiginitalea</taxon>
    </lineage>
</organism>
<evidence type="ECO:0000313" key="1">
    <source>
        <dbReference type="EMBL" id="MCO5723697.1"/>
    </source>
</evidence>
<dbReference type="PROSITE" id="PS51257">
    <property type="entry name" value="PROKAR_LIPOPROTEIN"/>
    <property type="match status" value="1"/>
</dbReference>
<proteinExistence type="predicted"/>
<comment type="caution">
    <text evidence="1">The sequence shown here is derived from an EMBL/GenBank/DDBJ whole genome shotgun (WGS) entry which is preliminary data.</text>
</comment>
<protein>
    <submittedName>
        <fullName evidence="1">Transaldolase</fullName>
    </submittedName>
</protein>
<reference evidence="1 2" key="1">
    <citation type="submission" date="2022-06" db="EMBL/GenBank/DDBJ databases">
        <authorList>
            <person name="Xuan X."/>
        </authorList>
    </citation>
    <scope>NUCLEOTIDE SEQUENCE [LARGE SCALE GENOMIC DNA]</scope>
    <source>
        <strain evidence="1 2">2V75</strain>
    </source>
</reference>
<dbReference type="Gene3D" id="3.40.30.10">
    <property type="entry name" value="Glutaredoxin"/>
    <property type="match status" value="1"/>
</dbReference>
<dbReference type="Proteomes" id="UP001206312">
    <property type="component" value="Unassembled WGS sequence"/>
</dbReference>
<sequence>MNRALLAFLLIGIFGCNQKQESSGAIYFAGEIVNPTDSYVILYKGEEPVDSALLDADNRFFMELDSLEEGLYNFYHRPEFQYVYLEKGDSLQIRLNTVSFDESLVFSGRGETLNNFLIDLYLETESEEGLIRHSFVPLEPQAFSAKLDSLKSNKISRLESLHNDFTLSENGYELALASILYKNFYYKEKYPFWHRQVIGEGVLHDLPADFYDYRSQVSYDNPNLTFLKPYYDFMLYHIGNLAFMGCQKSCDMDQAKIRNQLHFNQHQLQLIDSLVTGQDLRDNLFRTVAFEYLLKNDTEENFEIFMEDFHARSGENRHLEEINHLSESIRNLRPNVELPALLVENTEGENLSLKDIASRGKVVFYFWSGPEPRHLVNITRRVHDLSEKHPDTRFVGICLRTSRDRWKTLLGNHGLKEEDQFWTGDFQSFAHTLVVYHPFKSILTKDGRIIDGFANLNTSF</sequence>